<feature type="signal peptide" evidence="2">
    <location>
        <begin position="1"/>
        <end position="18"/>
    </location>
</feature>
<evidence type="ECO:0000256" key="2">
    <source>
        <dbReference type="SAM" id="SignalP"/>
    </source>
</evidence>
<proteinExistence type="predicted"/>
<dbReference type="Proteomes" id="UP001652620">
    <property type="component" value="Chromosome 2"/>
</dbReference>
<feature type="region of interest" description="Disordered" evidence="1">
    <location>
        <begin position="246"/>
        <end position="296"/>
    </location>
</feature>
<gene>
    <name evidence="4" type="primary">LOC125776168</name>
</gene>
<protein>
    <submittedName>
        <fullName evidence="4">Uncharacterized protein LOC125776168</fullName>
    </submittedName>
</protein>
<accession>A0ABM3J1L0</accession>
<dbReference type="Gene3D" id="1.20.1170.10">
    <property type="match status" value="1"/>
</dbReference>
<evidence type="ECO:0000256" key="1">
    <source>
        <dbReference type="SAM" id="MobiDB-lite"/>
    </source>
</evidence>
<name>A0ABM3J1L0_BACDO</name>
<reference evidence="3" key="1">
    <citation type="submission" date="2025-05" db="UniProtKB">
        <authorList>
            <consortium name="RefSeq"/>
        </authorList>
    </citation>
    <scope>NUCLEOTIDE SEQUENCE [LARGE SCALE GENOMIC DNA]</scope>
</reference>
<organism evidence="3 4">
    <name type="scientific">Bactrocera dorsalis</name>
    <name type="common">Oriental fruit fly</name>
    <name type="synonym">Dacus dorsalis</name>
    <dbReference type="NCBI Taxonomy" id="27457"/>
    <lineage>
        <taxon>Eukaryota</taxon>
        <taxon>Metazoa</taxon>
        <taxon>Ecdysozoa</taxon>
        <taxon>Arthropoda</taxon>
        <taxon>Hexapoda</taxon>
        <taxon>Insecta</taxon>
        <taxon>Pterygota</taxon>
        <taxon>Neoptera</taxon>
        <taxon>Endopterygota</taxon>
        <taxon>Diptera</taxon>
        <taxon>Brachycera</taxon>
        <taxon>Muscomorpha</taxon>
        <taxon>Tephritoidea</taxon>
        <taxon>Tephritidae</taxon>
        <taxon>Bactrocera</taxon>
        <taxon>Bactrocera</taxon>
    </lineage>
</organism>
<evidence type="ECO:0000313" key="4">
    <source>
        <dbReference type="RefSeq" id="XP_049303020.1"/>
    </source>
</evidence>
<evidence type="ECO:0000313" key="3">
    <source>
        <dbReference type="Proteomes" id="UP001652620"/>
    </source>
</evidence>
<feature type="chain" id="PRO_5045155119" evidence="2">
    <location>
        <begin position="19"/>
        <end position="384"/>
    </location>
</feature>
<feature type="compositionally biased region" description="Low complexity" evidence="1">
    <location>
        <begin position="257"/>
        <end position="270"/>
    </location>
</feature>
<feature type="compositionally biased region" description="Low complexity" evidence="1">
    <location>
        <begin position="277"/>
        <end position="291"/>
    </location>
</feature>
<keyword evidence="3" id="KW-1185">Reference proteome</keyword>
<dbReference type="RefSeq" id="XP_049303020.1">
    <property type="nucleotide sequence ID" value="XM_049447063.1"/>
</dbReference>
<keyword evidence="2" id="KW-0732">Signal</keyword>
<dbReference type="SUPFAM" id="SSF58100">
    <property type="entry name" value="Bacterial hemolysins"/>
    <property type="match status" value="1"/>
</dbReference>
<dbReference type="GeneID" id="125776168"/>
<reference evidence="4" key="2">
    <citation type="submission" date="2025-08" db="UniProtKB">
        <authorList>
            <consortium name="RefSeq"/>
        </authorList>
    </citation>
    <scope>IDENTIFICATION</scope>
    <source>
        <tissue evidence="4">Adult</tissue>
    </source>
</reference>
<feature type="compositionally biased region" description="Polar residues" evidence="1">
    <location>
        <begin position="246"/>
        <end position="256"/>
    </location>
</feature>
<sequence length="384" mass="43317">MKLLFITLSAILGNFAIAAVLQTTAQPPTETQSVESNLYLNKLQSQSHLVRELKTDLQRFKTDKKLSDETEKLNDYSATYSPKVQTLVSGIRPLILTYRDSAVDVISGTYEWCSSADILLDAFLETFVADDTESRYKVLHSLFDIDFAADLVSKLKKTTDTLHSASDLVSNILNEFDSDSIVQSPLFEVLLRQELLNDENKRYSTGLIDTLVTAMKTYIKNPELLQQELSSTKLADAVGSLVGTHVNEQQEPRQLTNQQQYGQHLNNQQQEPRQLTNQQQHSQRLNNQQKQSTTEQTTADAQLYVQYRDRVLAQFQLTKNFFNDYKRTIDSTISSIDGLEVKGLGKNQQSSPNNRGASTDNLLKNAARALKTNCKPFTTSQLYA</sequence>